<keyword evidence="3" id="KW-1185">Reference proteome</keyword>
<dbReference type="Proteomes" id="UP000887159">
    <property type="component" value="Unassembled WGS sequence"/>
</dbReference>
<dbReference type="AlphaFoldDB" id="A0A8X6W919"/>
<sequence>MTSVNRTKKEGTKEVPCLKFVAVYSNVGESIDRFDQRKQMYQIRRFVKCRIFSFLMDFAVINSFILWQVSKRNRSLDQLTFHVALARQLIDGYSSRKKEMTSCWLLSKEVCSSG</sequence>
<accession>A0A8X6W919</accession>
<reference evidence="2" key="1">
    <citation type="submission" date="2020-08" db="EMBL/GenBank/DDBJ databases">
        <title>Multicomponent nature underlies the extraordinary mechanical properties of spider dragline silk.</title>
        <authorList>
            <person name="Kono N."/>
            <person name="Nakamura H."/>
            <person name="Mori M."/>
            <person name="Yoshida Y."/>
            <person name="Ohtoshi R."/>
            <person name="Malay A.D."/>
            <person name="Moran D.A.P."/>
            <person name="Tomita M."/>
            <person name="Numata K."/>
            <person name="Arakawa K."/>
        </authorList>
    </citation>
    <scope>NUCLEOTIDE SEQUENCE</scope>
</reference>
<organism evidence="2 3">
    <name type="scientific">Trichonephila clavipes</name>
    <name type="common">Golden silk orbweaver</name>
    <name type="synonym">Nephila clavipes</name>
    <dbReference type="NCBI Taxonomy" id="2585209"/>
    <lineage>
        <taxon>Eukaryota</taxon>
        <taxon>Metazoa</taxon>
        <taxon>Ecdysozoa</taxon>
        <taxon>Arthropoda</taxon>
        <taxon>Chelicerata</taxon>
        <taxon>Arachnida</taxon>
        <taxon>Araneae</taxon>
        <taxon>Araneomorphae</taxon>
        <taxon>Entelegynae</taxon>
        <taxon>Araneoidea</taxon>
        <taxon>Nephilidae</taxon>
        <taxon>Trichonephila</taxon>
    </lineage>
</organism>
<keyword evidence="1" id="KW-1133">Transmembrane helix</keyword>
<keyword evidence="1" id="KW-0472">Membrane</keyword>
<feature type="transmembrane region" description="Helical" evidence="1">
    <location>
        <begin position="47"/>
        <end position="67"/>
    </location>
</feature>
<evidence type="ECO:0000313" key="3">
    <source>
        <dbReference type="Proteomes" id="UP000887159"/>
    </source>
</evidence>
<evidence type="ECO:0000313" key="2">
    <source>
        <dbReference type="EMBL" id="GFY30006.1"/>
    </source>
</evidence>
<name>A0A8X6W919_TRICX</name>
<proteinExistence type="predicted"/>
<comment type="caution">
    <text evidence="2">The sequence shown here is derived from an EMBL/GenBank/DDBJ whole genome shotgun (WGS) entry which is preliminary data.</text>
</comment>
<protein>
    <submittedName>
        <fullName evidence="2">PiggyBac transposable element-derived protein 4</fullName>
    </submittedName>
</protein>
<keyword evidence="1" id="KW-0812">Transmembrane</keyword>
<dbReference type="EMBL" id="BMAU01021390">
    <property type="protein sequence ID" value="GFY30006.1"/>
    <property type="molecule type" value="Genomic_DNA"/>
</dbReference>
<gene>
    <name evidence="2" type="primary">X975_07963</name>
    <name evidence="2" type="ORF">TNCV_4073191</name>
</gene>
<evidence type="ECO:0000256" key="1">
    <source>
        <dbReference type="SAM" id="Phobius"/>
    </source>
</evidence>